<evidence type="ECO:0000313" key="6">
    <source>
        <dbReference type="EMBL" id="ANS70200.1"/>
    </source>
</evidence>
<feature type="domain" description="CBS" evidence="5">
    <location>
        <begin position="93"/>
        <end position="149"/>
    </location>
</feature>
<dbReference type="InterPro" id="IPR000644">
    <property type="entry name" value="CBS_dom"/>
</dbReference>
<evidence type="ECO:0000259" key="5">
    <source>
        <dbReference type="PROSITE" id="PS51371"/>
    </source>
</evidence>
<dbReference type="AlphaFoldDB" id="A0A1B1MNL0"/>
<dbReference type="EMBL" id="CP016438">
    <property type="protein sequence ID" value="ANS70200.1"/>
    <property type="molecule type" value="Genomic_DNA"/>
</dbReference>
<feature type="domain" description="BON" evidence="4">
    <location>
        <begin position="146"/>
        <end position="215"/>
    </location>
</feature>
<dbReference type="Proteomes" id="UP000092598">
    <property type="component" value="Chromosome"/>
</dbReference>
<evidence type="ECO:0000313" key="7">
    <source>
        <dbReference type="Proteomes" id="UP000092598"/>
    </source>
</evidence>
<proteinExistence type="predicted"/>
<dbReference type="InterPro" id="IPR017080">
    <property type="entry name" value="UCP036990_CBS_BON"/>
</dbReference>
<dbReference type="InterPro" id="IPR046342">
    <property type="entry name" value="CBS_dom_sf"/>
</dbReference>
<dbReference type="PATRIC" id="fig|1915.4.peg.8782"/>
<dbReference type="SMART" id="SM00116">
    <property type="entry name" value="CBS"/>
    <property type="match status" value="2"/>
</dbReference>
<keyword evidence="7" id="KW-1185">Reference proteome</keyword>
<dbReference type="STRING" id="1915.SLINC_7976"/>
<dbReference type="PROSITE" id="PS51371">
    <property type="entry name" value="CBS"/>
    <property type="match status" value="2"/>
</dbReference>
<dbReference type="PANTHER" id="PTHR43080">
    <property type="entry name" value="CBS DOMAIN-CONTAINING PROTEIN CBSX3, MITOCHONDRIAL"/>
    <property type="match status" value="1"/>
</dbReference>
<dbReference type="PROSITE" id="PS50914">
    <property type="entry name" value="BON"/>
    <property type="match status" value="1"/>
</dbReference>
<dbReference type="Pfam" id="PF04972">
    <property type="entry name" value="BON"/>
    <property type="match status" value="1"/>
</dbReference>
<gene>
    <name evidence="6" type="ORF">SLINC_7976</name>
</gene>
<keyword evidence="1 2" id="KW-0129">CBS domain</keyword>
<dbReference type="PIRSF" id="PIRSF036990">
    <property type="entry name" value="UCP036990_CBS_BON"/>
    <property type="match status" value="1"/>
</dbReference>
<sequence>MHGTPHIVSDVMTHTVAAVGRRATFKEIVRLMQDWKVGALPVLEGEGRVVGVVSEADLLPKEEFRDSDPDRDTQLRRLSDLAKAGAVTAEELMTSPALTVRPDATLARAARTMAHSKVKRLPVVNELGMLEGIVSRSDLLKVFLRGDEEIAEEVRREVVSYLFPAPASAIRVDVHDGVVNLAGRVRDRSLVPVAARLARAVEGVVDVDFELERREDSGGSIPVRGTGTRPSDQPGRSPGTRAVGP</sequence>
<dbReference type="Gene3D" id="3.30.1340.30">
    <property type="match status" value="1"/>
</dbReference>
<evidence type="ECO:0000259" key="4">
    <source>
        <dbReference type="PROSITE" id="PS50914"/>
    </source>
</evidence>
<dbReference type="CDD" id="cd04586">
    <property type="entry name" value="CBS_pair_BON_assoc"/>
    <property type="match status" value="1"/>
</dbReference>
<dbReference type="KEGG" id="sls:SLINC_7976"/>
<evidence type="ECO:0000256" key="1">
    <source>
        <dbReference type="ARBA" id="ARBA00023122"/>
    </source>
</evidence>
<dbReference type="InterPro" id="IPR051257">
    <property type="entry name" value="Diverse_CBS-Domain"/>
</dbReference>
<dbReference type="PANTHER" id="PTHR43080:SF29">
    <property type="entry name" value="OS02G0818000 PROTEIN"/>
    <property type="match status" value="1"/>
</dbReference>
<dbReference type="Pfam" id="PF00571">
    <property type="entry name" value="CBS"/>
    <property type="match status" value="2"/>
</dbReference>
<name>A0A1B1MNL0_STRLN</name>
<dbReference type="RefSeq" id="WP_237282013.1">
    <property type="nucleotide sequence ID" value="NZ_CP016438.1"/>
</dbReference>
<feature type="region of interest" description="Disordered" evidence="3">
    <location>
        <begin position="215"/>
        <end position="245"/>
    </location>
</feature>
<protein>
    <submittedName>
        <fullName evidence="6">CBS domain-containing protein</fullName>
    </submittedName>
</protein>
<evidence type="ECO:0000256" key="2">
    <source>
        <dbReference type="PROSITE-ProRule" id="PRU00703"/>
    </source>
</evidence>
<dbReference type="Gene3D" id="3.10.580.10">
    <property type="entry name" value="CBS-domain"/>
    <property type="match status" value="1"/>
</dbReference>
<evidence type="ECO:0000256" key="3">
    <source>
        <dbReference type="SAM" id="MobiDB-lite"/>
    </source>
</evidence>
<dbReference type="InterPro" id="IPR007055">
    <property type="entry name" value="BON_dom"/>
</dbReference>
<reference evidence="6 7" key="1">
    <citation type="submission" date="2016-07" db="EMBL/GenBank/DDBJ databases">
        <title>Enhancement of antibiotic productionsby engineered nitrateutilization in actinobacteria.</title>
        <authorList>
            <person name="Meng S.C."/>
        </authorList>
    </citation>
    <scope>NUCLEOTIDE SEQUENCE [LARGE SCALE GENOMIC DNA]</scope>
    <source>
        <strain evidence="6 7">NRRL 2936</strain>
    </source>
</reference>
<accession>A0A1B1MNL0</accession>
<dbReference type="SUPFAM" id="SSF54631">
    <property type="entry name" value="CBS-domain pair"/>
    <property type="match status" value="1"/>
</dbReference>
<feature type="domain" description="CBS" evidence="5">
    <location>
        <begin position="12"/>
        <end position="73"/>
    </location>
</feature>
<organism evidence="6 7">
    <name type="scientific">Streptomyces lincolnensis</name>
    <dbReference type="NCBI Taxonomy" id="1915"/>
    <lineage>
        <taxon>Bacteria</taxon>
        <taxon>Bacillati</taxon>
        <taxon>Actinomycetota</taxon>
        <taxon>Actinomycetes</taxon>
        <taxon>Kitasatosporales</taxon>
        <taxon>Streptomycetaceae</taxon>
        <taxon>Streptomyces</taxon>
    </lineage>
</organism>